<gene>
    <name evidence="2" type="ORF">GCM10009066_18520</name>
</gene>
<evidence type="ECO:0000313" key="2">
    <source>
        <dbReference type="EMBL" id="GAA0304948.1"/>
    </source>
</evidence>
<feature type="domain" description="DUF7513" evidence="1">
    <location>
        <begin position="1"/>
        <end position="83"/>
    </location>
</feature>
<accession>A0AAV3S998</accession>
<dbReference type="RefSeq" id="WP_211312594.1">
    <property type="nucleotide sequence ID" value="NZ_BAAABL010000056.1"/>
</dbReference>
<dbReference type="Proteomes" id="UP001500837">
    <property type="component" value="Unassembled WGS sequence"/>
</dbReference>
<organism evidence="2 3">
    <name type="scientific">Halarchaeum salinum</name>
    <dbReference type="NCBI Taxonomy" id="489912"/>
    <lineage>
        <taxon>Archaea</taxon>
        <taxon>Methanobacteriati</taxon>
        <taxon>Methanobacteriota</taxon>
        <taxon>Stenosarchaea group</taxon>
        <taxon>Halobacteria</taxon>
        <taxon>Halobacteriales</taxon>
        <taxon>Halobacteriaceae</taxon>
    </lineage>
</organism>
<protein>
    <recommendedName>
        <fullName evidence="1">DUF7513 domain-containing protein</fullName>
    </recommendedName>
</protein>
<reference evidence="2 3" key="1">
    <citation type="journal article" date="2019" name="Int. J. Syst. Evol. Microbiol.">
        <title>The Global Catalogue of Microorganisms (GCM) 10K type strain sequencing project: providing services to taxonomists for standard genome sequencing and annotation.</title>
        <authorList>
            <consortium name="The Broad Institute Genomics Platform"/>
            <consortium name="The Broad Institute Genome Sequencing Center for Infectious Disease"/>
            <person name="Wu L."/>
            <person name="Ma J."/>
        </authorList>
    </citation>
    <scope>NUCLEOTIDE SEQUENCE [LARGE SCALE GENOMIC DNA]</scope>
    <source>
        <strain evidence="2 3">JCM 16330</strain>
    </source>
</reference>
<dbReference type="EMBL" id="BAAABL010000056">
    <property type="protein sequence ID" value="GAA0304948.1"/>
    <property type="molecule type" value="Genomic_DNA"/>
</dbReference>
<evidence type="ECO:0000313" key="3">
    <source>
        <dbReference type="Proteomes" id="UP001500837"/>
    </source>
</evidence>
<dbReference type="Pfam" id="PF24353">
    <property type="entry name" value="DUF7513"/>
    <property type="match status" value="1"/>
</dbReference>
<comment type="caution">
    <text evidence="2">The sequence shown here is derived from an EMBL/GenBank/DDBJ whole genome shotgun (WGS) entry which is preliminary data.</text>
</comment>
<keyword evidence="3" id="KW-1185">Reference proteome</keyword>
<proteinExistence type="predicted"/>
<evidence type="ECO:0000259" key="1">
    <source>
        <dbReference type="Pfam" id="PF24353"/>
    </source>
</evidence>
<dbReference type="AlphaFoldDB" id="A0AAV3S998"/>
<name>A0AAV3S998_9EURY</name>
<dbReference type="InterPro" id="IPR055935">
    <property type="entry name" value="DUF7513"/>
</dbReference>
<sequence>MNWTKLTAGWSFRTTTPSFEVGEEFAVYVTDAEADSDGDVRARVGDTVLRVHDAPANVREGMKIAVRVTAFDDDAHTGDVDYLRTVGHSAY</sequence>